<feature type="domain" description="RAP" evidence="1">
    <location>
        <begin position="621"/>
        <end position="679"/>
    </location>
</feature>
<dbReference type="PROSITE" id="PS51286">
    <property type="entry name" value="RAP"/>
    <property type="match status" value="1"/>
</dbReference>
<organism evidence="2 3">
    <name type="scientific">Cinchona calisaya</name>
    <dbReference type="NCBI Taxonomy" id="153742"/>
    <lineage>
        <taxon>Eukaryota</taxon>
        <taxon>Viridiplantae</taxon>
        <taxon>Streptophyta</taxon>
        <taxon>Embryophyta</taxon>
        <taxon>Tracheophyta</taxon>
        <taxon>Spermatophyta</taxon>
        <taxon>Magnoliopsida</taxon>
        <taxon>eudicotyledons</taxon>
        <taxon>Gunneridae</taxon>
        <taxon>Pentapetalae</taxon>
        <taxon>asterids</taxon>
        <taxon>lamiids</taxon>
        <taxon>Gentianales</taxon>
        <taxon>Rubiaceae</taxon>
        <taxon>Cinchonoideae</taxon>
        <taxon>Cinchoneae</taxon>
        <taxon>Cinchona</taxon>
    </lineage>
</organism>
<evidence type="ECO:0000259" key="1">
    <source>
        <dbReference type="PROSITE" id="PS51286"/>
    </source>
</evidence>
<dbReference type="Gene3D" id="3.40.960.10">
    <property type="entry name" value="VSR Endonuclease"/>
    <property type="match status" value="1"/>
</dbReference>
<gene>
    <name evidence="2" type="ORF">ACH5RR_032356</name>
</gene>
<dbReference type="Proteomes" id="UP001630127">
    <property type="component" value="Unassembled WGS sequence"/>
</dbReference>
<dbReference type="PANTHER" id="PTHR21228">
    <property type="entry name" value="FAST LEU-RICH DOMAIN-CONTAINING"/>
    <property type="match status" value="1"/>
</dbReference>
<name>A0ABD2YKF8_9GENT</name>
<dbReference type="EMBL" id="JBJUIK010000013">
    <property type="protein sequence ID" value="KAL3506974.1"/>
    <property type="molecule type" value="Genomic_DNA"/>
</dbReference>
<dbReference type="Pfam" id="PF08373">
    <property type="entry name" value="RAP"/>
    <property type="match status" value="1"/>
</dbReference>
<evidence type="ECO:0000313" key="2">
    <source>
        <dbReference type="EMBL" id="KAL3506974.1"/>
    </source>
</evidence>
<accession>A0ABD2YKF8</accession>
<dbReference type="InterPro" id="IPR013584">
    <property type="entry name" value="RAP"/>
</dbReference>
<comment type="caution">
    <text evidence="2">The sequence shown here is derived from an EMBL/GenBank/DDBJ whole genome shotgun (WGS) entry which is preliminary data.</text>
</comment>
<evidence type="ECO:0000313" key="3">
    <source>
        <dbReference type="Proteomes" id="UP001630127"/>
    </source>
</evidence>
<dbReference type="PANTHER" id="PTHR21228:SF40">
    <property type="entry name" value="LD45607P"/>
    <property type="match status" value="1"/>
</dbReference>
<reference evidence="2 3" key="1">
    <citation type="submission" date="2024-11" db="EMBL/GenBank/DDBJ databases">
        <title>A near-complete genome assembly of Cinchona calisaya.</title>
        <authorList>
            <person name="Lian D.C."/>
            <person name="Zhao X.W."/>
            <person name="Wei L."/>
        </authorList>
    </citation>
    <scope>NUCLEOTIDE SEQUENCE [LARGE SCALE GENOMIC DNA]</scope>
    <source>
        <tissue evidence="2">Nenye</tissue>
    </source>
</reference>
<sequence>MEALLLHTHIPSFQRTPSLVSTLVPSDTTVKLTAATIPIMSTKTKSYPNLGLLFCRSCTISCRRDNNPVGVQTFQYDHDIDDDNDDDDDEVADDNHLKKEDSTSIDWEAKFLGEMGHFGNLSPRKMKEKQKSRLLQDNDVMDWCVRARKIALKSIEYRDLTSALKNSVSGNKKKRKKNKKKSKIEDVDLEQLDKDSDFDINEEDFDLADIHSSDDTTGLREMVSMMTDGMFEERKDKSMETFVQRLSLFAGPSDRRKEINLNKAIVGAQTAEQVLEVTADTIMAVVKGLSPSPLSPLNIATALHRIAKNMENVSMTRGHRLAFARQKELSMLVGIAMTALPECSAQAVSNIAWALSKIGGELLYMSEMDRVAEVALTKIDEFNSQNVANIAGSFASMQHSSPGLFSGLARRASEIIYSFQPQELAQLLWAFASLFEPADLLLDSLDHVFNNINQFKYSMIEVTSNASVEIGKDVKGEATSGGILCSPVLNFNRDQLGNISWSYAVFGQMDRVFFSHVWRTLSRLEEQKISEQYREDVVFASQVHLVNLCLKLEFPHLKLSLRSDLEEKVARAGRTKRFNQKMTSSFQMEVARLLVSTGLDWVKEYDVEGYTLDAVLVDRKVALEIDGPTHFSRNSGVPLGHTMLKRHYIAAAGWKLLSVSHQEWEELQGGFEQLEYLRRILNGHVYEESIT</sequence>
<proteinExistence type="predicted"/>
<dbReference type="AlphaFoldDB" id="A0ABD2YKF8"/>
<dbReference type="SMART" id="SM00952">
    <property type="entry name" value="RAP"/>
    <property type="match status" value="1"/>
</dbReference>
<dbReference type="InterPro" id="IPR050870">
    <property type="entry name" value="FAST_kinase"/>
</dbReference>
<protein>
    <recommendedName>
        <fullName evidence="1">RAP domain-containing protein</fullName>
    </recommendedName>
</protein>
<keyword evidence="3" id="KW-1185">Reference proteome</keyword>